<evidence type="ECO:0000256" key="3">
    <source>
        <dbReference type="ARBA" id="ARBA00022737"/>
    </source>
</evidence>
<keyword evidence="4 9" id="KW-0863">Zinc-finger</keyword>
<organism evidence="11 12">
    <name type="scientific">Trichogramma brassicae</name>
    <dbReference type="NCBI Taxonomy" id="86971"/>
    <lineage>
        <taxon>Eukaryota</taxon>
        <taxon>Metazoa</taxon>
        <taxon>Ecdysozoa</taxon>
        <taxon>Arthropoda</taxon>
        <taxon>Hexapoda</taxon>
        <taxon>Insecta</taxon>
        <taxon>Pterygota</taxon>
        <taxon>Neoptera</taxon>
        <taxon>Endopterygota</taxon>
        <taxon>Hymenoptera</taxon>
        <taxon>Apocrita</taxon>
        <taxon>Proctotrupomorpha</taxon>
        <taxon>Chalcidoidea</taxon>
        <taxon>Trichogrammatidae</taxon>
        <taxon>Trichogramma</taxon>
    </lineage>
</organism>
<dbReference type="PROSITE" id="PS50157">
    <property type="entry name" value="ZINC_FINGER_C2H2_2"/>
    <property type="match status" value="2"/>
</dbReference>
<evidence type="ECO:0000256" key="8">
    <source>
        <dbReference type="ARBA" id="ARBA00037948"/>
    </source>
</evidence>
<dbReference type="InterPro" id="IPR050527">
    <property type="entry name" value="Snail/Krueppel_Znf"/>
</dbReference>
<name>A0A6H5III2_9HYME</name>
<proteinExistence type="inferred from homology"/>
<feature type="domain" description="C2H2-type" evidence="10">
    <location>
        <begin position="15"/>
        <end position="43"/>
    </location>
</feature>
<evidence type="ECO:0000313" key="11">
    <source>
        <dbReference type="EMBL" id="CAB0037982.1"/>
    </source>
</evidence>
<evidence type="ECO:0000256" key="6">
    <source>
        <dbReference type="ARBA" id="ARBA00023125"/>
    </source>
</evidence>
<keyword evidence="12" id="KW-1185">Reference proteome</keyword>
<evidence type="ECO:0000256" key="5">
    <source>
        <dbReference type="ARBA" id="ARBA00022833"/>
    </source>
</evidence>
<sequence>MAKHKKSIHEGQKGYVCNVCQRTFAQQTNLIRHQRTVHERQRDYECGVCQRKFTLKFNLIVHQRTVHKGRGDYECDVCKKTSFLTCQLLLVSFYNGLKPWFALETLICVEKRAKRALKAEYSLRFLHVTHARQTQTSNLQCCASKFSQFFDALLRKWCAVLTYT</sequence>
<dbReference type="PANTHER" id="PTHR24388">
    <property type="entry name" value="ZINC FINGER PROTEIN"/>
    <property type="match status" value="1"/>
</dbReference>
<reference evidence="11 12" key="1">
    <citation type="submission" date="2020-02" db="EMBL/GenBank/DDBJ databases">
        <authorList>
            <person name="Ferguson B K."/>
        </authorList>
    </citation>
    <scope>NUCLEOTIDE SEQUENCE [LARGE SCALE GENOMIC DNA]</scope>
</reference>
<evidence type="ECO:0000313" key="12">
    <source>
        <dbReference type="Proteomes" id="UP000479190"/>
    </source>
</evidence>
<dbReference type="OrthoDB" id="3561125at2759"/>
<dbReference type="AlphaFoldDB" id="A0A6H5III2"/>
<accession>A0A6H5III2</accession>
<dbReference type="GO" id="GO:0005634">
    <property type="term" value="C:nucleus"/>
    <property type="evidence" value="ECO:0007669"/>
    <property type="project" value="UniProtKB-SubCell"/>
</dbReference>
<evidence type="ECO:0000259" key="10">
    <source>
        <dbReference type="PROSITE" id="PS50157"/>
    </source>
</evidence>
<dbReference type="SMART" id="SM00355">
    <property type="entry name" value="ZnF_C2H2"/>
    <property type="match status" value="2"/>
</dbReference>
<dbReference type="InterPro" id="IPR036236">
    <property type="entry name" value="Znf_C2H2_sf"/>
</dbReference>
<dbReference type="GO" id="GO:0030674">
    <property type="term" value="F:protein-macromolecule adaptor activity"/>
    <property type="evidence" value="ECO:0007669"/>
    <property type="project" value="UniProtKB-ARBA"/>
</dbReference>
<dbReference type="FunFam" id="3.30.160.60:FF:000688">
    <property type="entry name" value="zinc finger protein 197 isoform X1"/>
    <property type="match status" value="1"/>
</dbReference>
<dbReference type="GO" id="GO:0008270">
    <property type="term" value="F:zinc ion binding"/>
    <property type="evidence" value="ECO:0007669"/>
    <property type="project" value="UniProtKB-KW"/>
</dbReference>
<dbReference type="EMBL" id="CADCXV010000882">
    <property type="protein sequence ID" value="CAB0037982.1"/>
    <property type="molecule type" value="Genomic_DNA"/>
</dbReference>
<evidence type="ECO:0000256" key="7">
    <source>
        <dbReference type="ARBA" id="ARBA00023242"/>
    </source>
</evidence>
<comment type="similarity">
    <text evidence="8">Belongs to the snail C2H2-type zinc-finger protein family.</text>
</comment>
<gene>
    <name evidence="11" type="ORF">TBRA_LOCUS9781</name>
</gene>
<evidence type="ECO:0000256" key="2">
    <source>
        <dbReference type="ARBA" id="ARBA00022723"/>
    </source>
</evidence>
<keyword evidence="7" id="KW-0539">Nucleus</keyword>
<dbReference type="Gene3D" id="3.30.160.60">
    <property type="entry name" value="Classic Zinc Finger"/>
    <property type="match status" value="2"/>
</dbReference>
<dbReference type="SUPFAM" id="SSF57667">
    <property type="entry name" value="beta-beta-alpha zinc fingers"/>
    <property type="match status" value="2"/>
</dbReference>
<evidence type="ECO:0000256" key="4">
    <source>
        <dbReference type="ARBA" id="ARBA00022771"/>
    </source>
</evidence>
<keyword evidence="3" id="KW-0677">Repeat</keyword>
<evidence type="ECO:0000256" key="1">
    <source>
        <dbReference type="ARBA" id="ARBA00004123"/>
    </source>
</evidence>
<dbReference type="InterPro" id="IPR013087">
    <property type="entry name" value="Znf_C2H2_type"/>
</dbReference>
<keyword evidence="2" id="KW-0479">Metal-binding</keyword>
<keyword evidence="5" id="KW-0862">Zinc</keyword>
<evidence type="ECO:0000256" key="9">
    <source>
        <dbReference type="PROSITE-ProRule" id="PRU00042"/>
    </source>
</evidence>
<dbReference type="PANTHER" id="PTHR24388:SF54">
    <property type="entry name" value="PROTEIN ESCARGOT"/>
    <property type="match status" value="1"/>
</dbReference>
<protein>
    <recommendedName>
        <fullName evidence="10">C2H2-type domain-containing protein</fullName>
    </recommendedName>
</protein>
<dbReference type="Pfam" id="PF00096">
    <property type="entry name" value="zf-C2H2"/>
    <property type="match status" value="2"/>
</dbReference>
<dbReference type="PROSITE" id="PS00028">
    <property type="entry name" value="ZINC_FINGER_C2H2_1"/>
    <property type="match status" value="2"/>
</dbReference>
<keyword evidence="6" id="KW-0238">DNA-binding</keyword>
<dbReference type="GO" id="GO:0000981">
    <property type="term" value="F:DNA-binding transcription factor activity, RNA polymerase II-specific"/>
    <property type="evidence" value="ECO:0007669"/>
    <property type="project" value="TreeGrafter"/>
</dbReference>
<dbReference type="Proteomes" id="UP000479190">
    <property type="component" value="Unassembled WGS sequence"/>
</dbReference>
<comment type="subcellular location">
    <subcellularLocation>
        <location evidence="1">Nucleus</location>
    </subcellularLocation>
</comment>
<feature type="domain" description="C2H2-type" evidence="10">
    <location>
        <begin position="44"/>
        <end position="72"/>
    </location>
</feature>
<dbReference type="GO" id="GO:0000978">
    <property type="term" value="F:RNA polymerase II cis-regulatory region sequence-specific DNA binding"/>
    <property type="evidence" value="ECO:0007669"/>
    <property type="project" value="TreeGrafter"/>
</dbReference>